<gene>
    <name evidence="3" type="ORF">BcellWH2_01428</name>
</gene>
<dbReference type="GO" id="GO:0016747">
    <property type="term" value="F:acyltransferase activity, transferring groups other than amino-acyl groups"/>
    <property type="evidence" value="ECO:0007669"/>
    <property type="project" value="InterPro"/>
</dbReference>
<dbReference type="PATRIC" id="fig|246787.4.peg.1471"/>
<organism evidence="3 4">
    <name type="scientific">Bacteroides cellulosilyticus</name>
    <dbReference type="NCBI Taxonomy" id="246787"/>
    <lineage>
        <taxon>Bacteria</taxon>
        <taxon>Pseudomonadati</taxon>
        <taxon>Bacteroidota</taxon>
        <taxon>Bacteroidia</taxon>
        <taxon>Bacteroidales</taxon>
        <taxon>Bacteroidaceae</taxon>
        <taxon>Bacteroides</taxon>
    </lineage>
</organism>
<feature type="transmembrane region" description="Helical" evidence="1">
    <location>
        <begin position="154"/>
        <end position="171"/>
    </location>
</feature>
<evidence type="ECO:0000313" key="3">
    <source>
        <dbReference type="EMBL" id="ALJ58689.1"/>
    </source>
</evidence>
<dbReference type="EMBL" id="CP012801">
    <property type="protein sequence ID" value="ALJ58689.1"/>
    <property type="molecule type" value="Genomic_DNA"/>
</dbReference>
<keyword evidence="1" id="KW-1133">Transmembrane helix</keyword>
<dbReference type="AlphaFoldDB" id="A0A0P0GNB4"/>
<protein>
    <submittedName>
        <fullName evidence="3">Acyltransferase family protein</fullName>
    </submittedName>
</protein>
<dbReference type="PANTHER" id="PTHR37312">
    <property type="entry name" value="MEMBRANE-BOUND ACYLTRANSFERASE YKRP-RELATED"/>
    <property type="match status" value="1"/>
</dbReference>
<dbReference type="Pfam" id="PF01757">
    <property type="entry name" value="Acyl_transf_3"/>
    <property type="match status" value="1"/>
</dbReference>
<accession>A0A0P0GNB4</accession>
<evidence type="ECO:0000259" key="2">
    <source>
        <dbReference type="Pfam" id="PF01757"/>
    </source>
</evidence>
<dbReference type="KEGG" id="bcel:BcellWH2_01428"/>
<evidence type="ECO:0000256" key="1">
    <source>
        <dbReference type="SAM" id="Phobius"/>
    </source>
</evidence>
<evidence type="ECO:0000313" key="4">
    <source>
        <dbReference type="Proteomes" id="UP000061809"/>
    </source>
</evidence>
<feature type="transmembrane region" description="Helical" evidence="1">
    <location>
        <begin position="208"/>
        <end position="228"/>
    </location>
</feature>
<keyword evidence="3" id="KW-0012">Acyltransferase</keyword>
<sequence>MGQKRDLTLDLAKAICIILMVIGHSGCPDYLHRFIYMFHMPCFFFISGYLLNDKYLTNLKTGLWRKIKGSYYPFVKWSVIFLLLHNVFAYLHIYDTSYSLKEISIKAVRILTMTGSEQLLGGFWFLISLCWASIATTVLFYFTQKIENLHYINNFWGVILLLTMATLWNQLPIKLPAQFGEQTLLATAFYISGYIYHKTDLKGTYPHIIGSALFIVPAIAAIYTSLGMDCKGSIVWLYYVIAICGTVATMQLSKWLSSTRIASLLSYIGNKTLYILTFHFLSFKLVSYIYIKYNHLPLDNLAQFPVLEITNNWMWIIYGVVGIGFPLLTWEVSQCFSLKIKALIGK</sequence>
<keyword evidence="1" id="KW-0472">Membrane</keyword>
<dbReference type="InterPro" id="IPR002656">
    <property type="entry name" value="Acyl_transf_3_dom"/>
</dbReference>
<keyword evidence="1" id="KW-0812">Transmembrane</keyword>
<dbReference type="RefSeq" id="WP_029428247.1">
    <property type="nucleotide sequence ID" value="NZ_CP012801.1"/>
</dbReference>
<keyword evidence="3" id="KW-0808">Transferase</keyword>
<feature type="transmembrane region" description="Helical" evidence="1">
    <location>
        <begin position="71"/>
        <end position="93"/>
    </location>
</feature>
<feature type="transmembrane region" description="Helical" evidence="1">
    <location>
        <begin position="123"/>
        <end position="142"/>
    </location>
</feature>
<feature type="domain" description="Acyltransferase 3" evidence="2">
    <location>
        <begin position="9"/>
        <end position="330"/>
    </location>
</feature>
<reference evidence="3 4" key="1">
    <citation type="journal article" date="2015" name="Science">
        <title>Genetic determinants of in vivo fitness and diet responsiveness in multiple human gut Bacteroides.</title>
        <authorList>
            <person name="Wu M."/>
            <person name="McNulty N.P."/>
            <person name="Rodionov D.A."/>
            <person name="Khoroshkin M.S."/>
            <person name="Griffin N.W."/>
            <person name="Cheng J."/>
            <person name="Latreille P."/>
            <person name="Kerstetter R.A."/>
            <person name="Terrapon N."/>
            <person name="Henrissat B."/>
            <person name="Osterman A.L."/>
            <person name="Gordon J.I."/>
        </authorList>
    </citation>
    <scope>NUCLEOTIDE SEQUENCE [LARGE SCALE GENOMIC DNA]</scope>
    <source>
        <strain evidence="3 4">WH2</strain>
    </source>
</reference>
<feature type="transmembrane region" description="Helical" evidence="1">
    <location>
        <begin position="273"/>
        <end position="293"/>
    </location>
</feature>
<feature type="transmembrane region" description="Helical" evidence="1">
    <location>
        <begin position="7"/>
        <end position="24"/>
    </location>
</feature>
<dbReference type="Proteomes" id="UP000061809">
    <property type="component" value="Chromosome"/>
</dbReference>
<feature type="transmembrane region" description="Helical" evidence="1">
    <location>
        <begin position="234"/>
        <end position="252"/>
    </location>
</feature>
<proteinExistence type="predicted"/>
<feature type="transmembrane region" description="Helical" evidence="1">
    <location>
        <begin position="30"/>
        <end position="51"/>
    </location>
</feature>
<dbReference type="PANTHER" id="PTHR37312:SF1">
    <property type="entry name" value="MEMBRANE-BOUND ACYLTRANSFERASE YKRP-RELATED"/>
    <property type="match status" value="1"/>
</dbReference>
<dbReference type="InterPro" id="IPR052734">
    <property type="entry name" value="Nod_factor_acetyltransferase"/>
</dbReference>
<feature type="transmembrane region" description="Helical" evidence="1">
    <location>
        <begin position="313"/>
        <end position="332"/>
    </location>
</feature>
<name>A0A0P0GNB4_9BACE</name>